<keyword evidence="1" id="KW-0812">Transmembrane</keyword>
<dbReference type="RefSeq" id="WP_138079355.1">
    <property type="nucleotide sequence ID" value="NZ_VAJM01000008.1"/>
</dbReference>
<dbReference type="GO" id="GO:0016740">
    <property type="term" value="F:transferase activity"/>
    <property type="evidence" value="ECO:0007669"/>
    <property type="project" value="UniProtKB-KW"/>
</dbReference>
<sequence>MTESANETLLQLCRLLHKHAVEYLIVGGAAVAIYGHYRMSMLPSGELSDKYDFDFWYNPSYANYYRLLEALEEFGINVDSYRNEQSPNPKKSFFKHSFEDFMVDFLPEILGLGRFNDAFRRKTVSRLDGFDIYTVALADLILSKQATNRGKDQEDIAVLQKLNQRSNPDS</sequence>
<keyword evidence="2" id="KW-0808">Transferase</keyword>
<gene>
    <name evidence="2" type="ORF">FDY95_16270</name>
</gene>
<dbReference type="Gene3D" id="3.30.460.40">
    <property type="match status" value="1"/>
</dbReference>
<reference evidence="2 3" key="1">
    <citation type="submission" date="2019-05" db="EMBL/GenBank/DDBJ databases">
        <title>Hymenobacter edaphi sp. nov., isolated from abandoned arsenic-contaminated farmland soil.</title>
        <authorList>
            <person name="Nie L."/>
        </authorList>
    </citation>
    <scope>NUCLEOTIDE SEQUENCE [LARGE SCALE GENOMIC DNA]</scope>
    <source>
        <strain evidence="2 3">1-3-3-8</strain>
    </source>
</reference>
<dbReference type="SUPFAM" id="SSF81301">
    <property type="entry name" value="Nucleotidyltransferase"/>
    <property type="match status" value="1"/>
</dbReference>
<evidence type="ECO:0000256" key="1">
    <source>
        <dbReference type="SAM" id="Phobius"/>
    </source>
</evidence>
<proteinExistence type="predicted"/>
<protein>
    <submittedName>
        <fullName evidence="2">Nucleotidyltransferase family protein</fullName>
    </submittedName>
</protein>
<organism evidence="2 3">
    <name type="scientific">Hymenobacter jeollabukensis</name>
    <dbReference type="NCBI Taxonomy" id="2025313"/>
    <lineage>
        <taxon>Bacteria</taxon>
        <taxon>Pseudomonadati</taxon>
        <taxon>Bacteroidota</taxon>
        <taxon>Cytophagia</taxon>
        <taxon>Cytophagales</taxon>
        <taxon>Hymenobacteraceae</taxon>
        <taxon>Hymenobacter</taxon>
    </lineage>
</organism>
<feature type="transmembrane region" description="Helical" evidence="1">
    <location>
        <begin position="20"/>
        <end position="37"/>
    </location>
</feature>
<keyword evidence="1" id="KW-0472">Membrane</keyword>
<comment type="caution">
    <text evidence="2">The sequence shown here is derived from an EMBL/GenBank/DDBJ whole genome shotgun (WGS) entry which is preliminary data.</text>
</comment>
<dbReference type="AlphaFoldDB" id="A0A5R8WN81"/>
<dbReference type="OrthoDB" id="121150at2"/>
<dbReference type="Proteomes" id="UP000305517">
    <property type="component" value="Unassembled WGS sequence"/>
</dbReference>
<evidence type="ECO:0000313" key="3">
    <source>
        <dbReference type="Proteomes" id="UP000305517"/>
    </source>
</evidence>
<evidence type="ECO:0000313" key="2">
    <source>
        <dbReference type="EMBL" id="TLM91149.1"/>
    </source>
</evidence>
<dbReference type="EMBL" id="VAJM01000008">
    <property type="protein sequence ID" value="TLM91149.1"/>
    <property type="molecule type" value="Genomic_DNA"/>
</dbReference>
<keyword evidence="3" id="KW-1185">Reference proteome</keyword>
<name>A0A5R8WN81_9BACT</name>
<dbReference type="InterPro" id="IPR043519">
    <property type="entry name" value="NT_sf"/>
</dbReference>
<accession>A0A5R8WN81</accession>
<keyword evidence="1" id="KW-1133">Transmembrane helix</keyword>